<dbReference type="Proteomes" id="UP001497512">
    <property type="component" value="Chromosome 5"/>
</dbReference>
<accession>A0ABP0UPV2</accession>
<keyword evidence="2" id="KW-1185">Reference proteome</keyword>
<evidence type="ECO:0000313" key="2">
    <source>
        <dbReference type="Proteomes" id="UP001497512"/>
    </source>
</evidence>
<protein>
    <submittedName>
        <fullName evidence="1">Uncharacterized protein</fullName>
    </submittedName>
</protein>
<reference evidence="1" key="1">
    <citation type="submission" date="2024-02" db="EMBL/GenBank/DDBJ databases">
        <authorList>
            <consortium name="ELIXIR-Norway"/>
            <consortium name="Elixir Norway"/>
        </authorList>
    </citation>
    <scope>NUCLEOTIDE SEQUENCE</scope>
</reference>
<proteinExistence type="predicted"/>
<sequence length="69" mass="7298">MMGMVPGSMTTISGHPKLGSVIFGFDGDASCALSHAAKLNWRQWGVSTTTQAARQTDDGGSISKFLFHP</sequence>
<organism evidence="1 2">
    <name type="scientific">Sphagnum troendelagicum</name>
    <dbReference type="NCBI Taxonomy" id="128251"/>
    <lineage>
        <taxon>Eukaryota</taxon>
        <taxon>Viridiplantae</taxon>
        <taxon>Streptophyta</taxon>
        <taxon>Embryophyta</taxon>
        <taxon>Bryophyta</taxon>
        <taxon>Sphagnophytina</taxon>
        <taxon>Sphagnopsida</taxon>
        <taxon>Sphagnales</taxon>
        <taxon>Sphagnaceae</taxon>
        <taxon>Sphagnum</taxon>
    </lineage>
</organism>
<dbReference type="EMBL" id="OZ019897">
    <property type="protein sequence ID" value="CAK9226406.1"/>
    <property type="molecule type" value="Genomic_DNA"/>
</dbReference>
<name>A0ABP0UPV2_9BRYO</name>
<gene>
    <name evidence="1" type="ORF">CSSPTR1EN2_LOCUS18223</name>
</gene>
<evidence type="ECO:0000313" key="1">
    <source>
        <dbReference type="EMBL" id="CAK9226406.1"/>
    </source>
</evidence>